<sequence>MDEEVYDQVLKFEDELYKEEEWESDAERQMSDSQDLLLSHVYYNSKLTAPNLAQSNNKSSGNSLVNGRSNTLRTSSKEGELLMTPKPKNNKQQYDSSISTYSRDRKGKSKVDVDEFRTPSPYTTARNERFVTPEPKCNNNKSNNAHYDSTSSRVKGKNKVDEFRNPSSSTSKQIKDGTHPDTIIISDDSDIEASAADTTPSNRIHHSSTNSTSIKTPETDSKYAIGRTKVKNSKASTRILGSKKRIQLGDTSDSYSSSDNEYKLSIQPTSVLSTPSTDPTNSTTITNTTNTPEGIFVKEIITPVTTPSRFMKPTLSSGEYNLPERSPLAKRNNKASNNNRYFNLPPRYCRTCNESGHLEQNCTKADNWSHTNNEDDDDDNNDPNDLTTKWKYYVYIPNSVDGPDPGGPSPVCYQCGGRGHYGDDCPGKKVRGKDRRNHASKSTSRQDDRSKRRRRQDDYDRYDPYYSSDGE</sequence>
<dbReference type="GO" id="GO:0003676">
    <property type="term" value="F:nucleic acid binding"/>
    <property type="evidence" value="ECO:0007669"/>
    <property type="project" value="InterPro"/>
</dbReference>
<dbReference type="InterPro" id="IPR001878">
    <property type="entry name" value="Znf_CCHC"/>
</dbReference>
<feature type="compositionally biased region" description="Polar residues" evidence="2">
    <location>
        <begin position="137"/>
        <end position="153"/>
    </location>
</feature>
<evidence type="ECO:0000256" key="1">
    <source>
        <dbReference type="PROSITE-ProRule" id="PRU00047"/>
    </source>
</evidence>
<keyword evidence="1" id="KW-0863">Zinc-finger</keyword>
<feature type="compositionally biased region" description="Polar residues" evidence="2">
    <location>
        <begin position="49"/>
        <end position="74"/>
    </location>
</feature>
<keyword evidence="1" id="KW-0862">Zinc</keyword>
<proteinExistence type="predicted"/>
<dbReference type="OrthoDB" id="7608935at2759"/>
<dbReference type="GO" id="GO:0008270">
    <property type="term" value="F:zinc ion binding"/>
    <property type="evidence" value="ECO:0007669"/>
    <property type="project" value="UniProtKB-KW"/>
</dbReference>
<evidence type="ECO:0000256" key="2">
    <source>
        <dbReference type="SAM" id="MobiDB-lite"/>
    </source>
</evidence>
<feature type="region of interest" description="Disordered" evidence="2">
    <location>
        <begin position="308"/>
        <end position="339"/>
    </location>
</feature>
<protein>
    <submittedName>
        <fullName evidence="4">3644_t:CDS:1</fullName>
    </submittedName>
</protein>
<feature type="compositionally biased region" description="Basic residues" evidence="2">
    <location>
        <begin position="428"/>
        <end position="439"/>
    </location>
</feature>
<dbReference type="Proteomes" id="UP000789831">
    <property type="component" value="Unassembled WGS sequence"/>
</dbReference>
<feature type="domain" description="CCHC-type" evidence="3">
    <location>
        <begin position="349"/>
        <end position="364"/>
    </location>
</feature>
<feature type="compositionally biased region" description="Basic and acidic residues" evidence="2">
    <location>
        <begin position="444"/>
        <end position="463"/>
    </location>
</feature>
<gene>
    <name evidence="4" type="ORF">AGERDE_LOCUS6624</name>
</gene>
<dbReference type="SMART" id="SM00343">
    <property type="entry name" value="ZnF_C2HC"/>
    <property type="match status" value="2"/>
</dbReference>
<feature type="region of interest" description="Disordered" evidence="2">
    <location>
        <begin position="49"/>
        <end position="223"/>
    </location>
</feature>
<feature type="compositionally biased region" description="Low complexity" evidence="2">
    <location>
        <begin position="273"/>
        <end position="290"/>
    </location>
</feature>
<dbReference type="EMBL" id="CAJVPL010001060">
    <property type="protein sequence ID" value="CAG8550126.1"/>
    <property type="molecule type" value="Genomic_DNA"/>
</dbReference>
<comment type="caution">
    <text evidence="4">The sequence shown here is derived from an EMBL/GenBank/DDBJ whole genome shotgun (WGS) entry which is preliminary data.</text>
</comment>
<feature type="compositionally biased region" description="Polar residues" evidence="2">
    <location>
        <begin position="308"/>
        <end position="319"/>
    </location>
</feature>
<dbReference type="Gene3D" id="4.10.60.10">
    <property type="entry name" value="Zinc finger, CCHC-type"/>
    <property type="match status" value="1"/>
</dbReference>
<name>A0A9N9FQX0_9GLOM</name>
<dbReference type="Pfam" id="PF00098">
    <property type="entry name" value="zf-CCHC"/>
    <property type="match status" value="1"/>
</dbReference>
<organism evidence="4 5">
    <name type="scientific">Ambispora gerdemannii</name>
    <dbReference type="NCBI Taxonomy" id="144530"/>
    <lineage>
        <taxon>Eukaryota</taxon>
        <taxon>Fungi</taxon>
        <taxon>Fungi incertae sedis</taxon>
        <taxon>Mucoromycota</taxon>
        <taxon>Glomeromycotina</taxon>
        <taxon>Glomeromycetes</taxon>
        <taxon>Archaeosporales</taxon>
        <taxon>Ambisporaceae</taxon>
        <taxon>Ambispora</taxon>
    </lineage>
</organism>
<keyword evidence="1" id="KW-0479">Metal-binding</keyword>
<feature type="region of interest" description="Disordered" evidence="2">
    <location>
        <begin position="270"/>
        <end position="290"/>
    </location>
</feature>
<feature type="region of interest" description="Disordered" evidence="2">
    <location>
        <begin position="421"/>
        <end position="471"/>
    </location>
</feature>
<feature type="compositionally biased region" description="Polar residues" evidence="2">
    <location>
        <begin position="90"/>
        <end position="101"/>
    </location>
</feature>
<dbReference type="SUPFAM" id="SSF57756">
    <property type="entry name" value="Retrovirus zinc finger-like domains"/>
    <property type="match status" value="2"/>
</dbReference>
<dbReference type="PROSITE" id="PS50158">
    <property type="entry name" value="ZF_CCHC"/>
    <property type="match status" value="2"/>
</dbReference>
<keyword evidence="5" id="KW-1185">Reference proteome</keyword>
<dbReference type="AlphaFoldDB" id="A0A9N9FQX0"/>
<accession>A0A9N9FQX0</accession>
<evidence type="ECO:0000259" key="3">
    <source>
        <dbReference type="PROSITE" id="PS50158"/>
    </source>
</evidence>
<reference evidence="4" key="1">
    <citation type="submission" date="2021-06" db="EMBL/GenBank/DDBJ databases">
        <authorList>
            <person name="Kallberg Y."/>
            <person name="Tangrot J."/>
            <person name="Rosling A."/>
        </authorList>
    </citation>
    <scope>NUCLEOTIDE SEQUENCE</scope>
    <source>
        <strain evidence="4">MT106</strain>
    </source>
</reference>
<evidence type="ECO:0000313" key="5">
    <source>
        <dbReference type="Proteomes" id="UP000789831"/>
    </source>
</evidence>
<evidence type="ECO:0000313" key="4">
    <source>
        <dbReference type="EMBL" id="CAG8550126.1"/>
    </source>
</evidence>
<feature type="compositionally biased region" description="Polar residues" evidence="2">
    <location>
        <begin position="207"/>
        <end position="216"/>
    </location>
</feature>
<feature type="domain" description="CCHC-type" evidence="3">
    <location>
        <begin position="412"/>
        <end position="426"/>
    </location>
</feature>
<dbReference type="InterPro" id="IPR036875">
    <property type="entry name" value="Znf_CCHC_sf"/>
</dbReference>
<feature type="compositionally biased region" description="Low complexity" evidence="2">
    <location>
        <begin position="181"/>
        <end position="199"/>
    </location>
</feature>